<evidence type="ECO:0008006" key="5">
    <source>
        <dbReference type="Google" id="ProtNLM"/>
    </source>
</evidence>
<proteinExistence type="predicted"/>
<sequence>MNIAHELIDAADRWPDGTALLFNDQAIGFGTLAQRAGRWQDGLQRLGVKAGDRVAMLLPNGPEFSDGYYATVALGAVFVPLDPVLKADELAEILADLQPRLLVVANGSEAAAREALTVKGDTLALYTVADVEQTGRPAPLAPLTLNAVTTTAVVLYTSGTVGGPKGVMLSHDALTHSMTAMIDVLGIAPGDVYGLAVPMSHISGPMLLGTAMRSGMTLLLFDRFVPSRFLDEAERHGMTLAHMVPPMAHALLHTRGEHRLETFRSLLTFGMTASPEMLHQFHARWPHIGLASGYGLTETGPLVVLGPARFPPEKFGAVGQRLAYAGVRIVDDEGHDVPAGDSGEVWLSGPSLMQGYFRRPALTAEMMPDGWFHTGDIGMFDADGYLWIQGRKKDVINVAGLKVYAPEVEDAIYKHPQVAEVAVIGITGGLKGEAVRAVVVPKPGATLTAGDIVDHCRGLLADYKVPRQVTIREESLPRSRTGKINKEALRGG</sequence>
<evidence type="ECO:0000313" key="3">
    <source>
        <dbReference type="EMBL" id="ANX04389.1"/>
    </source>
</evidence>
<reference evidence="4" key="1">
    <citation type="submission" date="2016-03" db="EMBL/GenBank/DDBJ databases">
        <title>Complete genome sequence of Solimmundus cernigliae, representing a novel lineage of polycyclic aromatic hydrocarbon degraders within the Gammaproteobacteria.</title>
        <authorList>
            <person name="Singleton D.R."/>
            <person name="Dickey A.N."/>
            <person name="Scholl E.H."/>
            <person name="Wright F.A."/>
            <person name="Aitken M.D."/>
        </authorList>
    </citation>
    <scope>NUCLEOTIDE SEQUENCE [LARGE SCALE GENOMIC DNA]</scope>
    <source>
        <strain evidence="4">TR3.2</strain>
    </source>
</reference>
<dbReference type="OrthoDB" id="9803968at2"/>
<dbReference type="PANTHER" id="PTHR43767:SF1">
    <property type="entry name" value="NONRIBOSOMAL PEPTIDE SYNTHASE PES1 (EUROFUNG)-RELATED"/>
    <property type="match status" value="1"/>
</dbReference>
<evidence type="ECO:0000259" key="2">
    <source>
        <dbReference type="Pfam" id="PF13193"/>
    </source>
</evidence>
<dbReference type="PANTHER" id="PTHR43767">
    <property type="entry name" value="LONG-CHAIN-FATTY-ACID--COA LIGASE"/>
    <property type="match status" value="1"/>
</dbReference>
<protein>
    <recommendedName>
        <fullName evidence="5">AMP-dependent synthetase</fullName>
    </recommendedName>
</protein>
<dbReference type="GO" id="GO:0016878">
    <property type="term" value="F:acid-thiol ligase activity"/>
    <property type="evidence" value="ECO:0007669"/>
    <property type="project" value="UniProtKB-ARBA"/>
</dbReference>
<dbReference type="FunCoup" id="A0A1B1YUI6">
    <property type="interactions" value="369"/>
</dbReference>
<gene>
    <name evidence="3" type="ORF">PG2T_09500</name>
</gene>
<evidence type="ECO:0000259" key="1">
    <source>
        <dbReference type="Pfam" id="PF00501"/>
    </source>
</evidence>
<dbReference type="AlphaFoldDB" id="A0A1B1YUI6"/>
<organism evidence="3 4">
    <name type="scientific">Immundisolibacter cernigliae</name>
    <dbReference type="NCBI Taxonomy" id="1810504"/>
    <lineage>
        <taxon>Bacteria</taxon>
        <taxon>Pseudomonadati</taxon>
        <taxon>Pseudomonadota</taxon>
        <taxon>Gammaproteobacteria</taxon>
        <taxon>Immundisolibacterales</taxon>
        <taxon>Immundisolibacteraceae</taxon>
        <taxon>Immundisolibacter</taxon>
    </lineage>
</organism>
<keyword evidence="4" id="KW-1185">Reference proteome</keyword>
<dbReference type="Gene3D" id="3.40.50.12780">
    <property type="entry name" value="N-terminal domain of ligase-like"/>
    <property type="match status" value="1"/>
</dbReference>
<dbReference type="RefSeq" id="WP_068804530.1">
    <property type="nucleotide sequence ID" value="NZ_CP014671.1"/>
</dbReference>
<dbReference type="KEGG" id="gbi:PG2T_09500"/>
<dbReference type="STRING" id="1810504.PG2T_09500"/>
<name>A0A1B1YUI6_9GAMM</name>
<dbReference type="InterPro" id="IPR050237">
    <property type="entry name" value="ATP-dep_AMP-bd_enzyme"/>
</dbReference>
<dbReference type="SUPFAM" id="SSF56801">
    <property type="entry name" value="Acetyl-CoA synthetase-like"/>
    <property type="match status" value="1"/>
</dbReference>
<dbReference type="InterPro" id="IPR042099">
    <property type="entry name" value="ANL_N_sf"/>
</dbReference>
<accession>A0A1B1YUI6</accession>
<dbReference type="Pfam" id="PF00501">
    <property type="entry name" value="AMP-binding"/>
    <property type="match status" value="1"/>
</dbReference>
<dbReference type="Proteomes" id="UP000092952">
    <property type="component" value="Chromosome"/>
</dbReference>
<dbReference type="EMBL" id="CP014671">
    <property type="protein sequence ID" value="ANX04389.1"/>
    <property type="molecule type" value="Genomic_DNA"/>
</dbReference>
<evidence type="ECO:0000313" key="4">
    <source>
        <dbReference type="Proteomes" id="UP000092952"/>
    </source>
</evidence>
<feature type="domain" description="AMP-dependent synthetase/ligase" evidence="1">
    <location>
        <begin position="10"/>
        <end position="357"/>
    </location>
</feature>
<dbReference type="Gene3D" id="3.30.300.30">
    <property type="match status" value="1"/>
</dbReference>
<dbReference type="InterPro" id="IPR025110">
    <property type="entry name" value="AMP-bd_C"/>
</dbReference>
<dbReference type="InterPro" id="IPR000873">
    <property type="entry name" value="AMP-dep_synth/lig_dom"/>
</dbReference>
<feature type="domain" description="AMP-binding enzyme C-terminal" evidence="2">
    <location>
        <begin position="407"/>
        <end position="483"/>
    </location>
</feature>
<dbReference type="InterPro" id="IPR045851">
    <property type="entry name" value="AMP-bd_C_sf"/>
</dbReference>
<dbReference type="Pfam" id="PF13193">
    <property type="entry name" value="AMP-binding_C"/>
    <property type="match status" value="1"/>
</dbReference>
<dbReference type="InParanoid" id="A0A1B1YUI6"/>